<dbReference type="RefSeq" id="WP_279523996.1">
    <property type="nucleotide sequence ID" value="NZ_JARVII010000006.1"/>
</dbReference>
<dbReference type="InterPro" id="IPR036942">
    <property type="entry name" value="Beta-barrel_TonB_sf"/>
</dbReference>
<organism evidence="17 18">
    <name type="scientific">Ottowia cancrivicina</name>
    <dbReference type="NCBI Taxonomy" id="3040346"/>
    <lineage>
        <taxon>Bacteria</taxon>
        <taxon>Pseudomonadati</taxon>
        <taxon>Pseudomonadota</taxon>
        <taxon>Betaproteobacteria</taxon>
        <taxon>Burkholderiales</taxon>
        <taxon>Comamonadaceae</taxon>
        <taxon>Ottowia</taxon>
    </lineage>
</organism>
<keyword evidence="6 14" id="KW-0732">Signal</keyword>
<dbReference type="Gene3D" id="2.40.170.20">
    <property type="entry name" value="TonB-dependent receptor, beta-barrel domain"/>
    <property type="match status" value="1"/>
</dbReference>
<evidence type="ECO:0000256" key="10">
    <source>
        <dbReference type="ARBA" id="ARBA00023237"/>
    </source>
</evidence>
<accession>A0AAW6RHI3</accession>
<evidence type="ECO:0000256" key="6">
    <source>
        <dbReference type="ARBA" id="ARBA00022729"/>
    </source>
</evidence>
<protein>
    <submittedName>
        <fullName evidence="17">TonB-dependent receptor</fullName>
    </submittedName>
</protein>
<evidence type="ECO:0000256" key="3">
    <source>
        <dbReference type="ARBA" id="ARBA00022448"/>
    </source>
</evidence>
<evidence type="ECO:0000256" key="12">
    <source>
        <dbReference type="PROSITE-ProRule" id="PRU10144"/>
    </source>
</evidence>
<name>A0AAW6RHI3_9BURK</name>
<evidence type="ECO:0000313" key="17">
    <source>
        <dbReference type="EMBL" id="MDG9699020.1"/>
    </source>
</evidence>
<keyword evidence="5 11" id="KW-0812">Transmembrane</keyword>
<dbReference type="InterPro" id="IPR012910">
    <property type="entry name" value="Plug_dom"/>
</dbReference>
<dbReference type="InterPro" id="IPR000531">
    <property type="entry name" value="Beta-barrel_TonB"/>
</dbReference>
<evidence type="ECO:0000256" key="11">
    <source>
        <dbReference type="PROSITE-ProRule" id="PRU01360"/>
    </source>
</evidence>
<keyword evidence="4 11" id="KW-1134">Transmembrane beta strand</keyword>
<dbReference type="Proteomes" id="UP001237156">
    <property type="component" value="Unassembled WGS sequence"/>
</dbReference>
<dbReference type="Pfam" id="PF00593">
    <property type="entry name" value="TonB_dep_Rec_b-barrel"/>
    <property type="match status" value="1"/>
</dbReference>
<proteinExistence type="inferred from homology"/>
<keyword evidence="9 17" id="KW-0675">Receptor</keyword>
<sequence>MRVHPASCALSAALLALPAAAQNLPQKHPQRPFSNASSYAEASLPAVTVAASGVEDGADDGDALARRTVPLESAAATASRLEAPIKDIPASVEVLGRAAMQSRGDRTVLEAAEKAAGLSASHTPGSPASFSARGFAGGVSLLYNGLPIPGGAVTSSRVLDTGNLARIEVLRGPSSVLHGAWGTGAVVNLITREASFERQRPELDYSLGSHRAHRLHLGAGGALKADTLAWRLDYAGAHAHSPVQAVRTVKNQLNASLLARFSARLRLTLALDHASDNTRNVYYGTPLINGRLAGALRHINYNQLEDGIFKARNTWLRVHLQWDAAPGWQVDGRLYALKGFSDWRNIEKFVWLGGAAPASQRVQRSSWVNLDHHRDLIGGRLDVLRRNQIAGRPNRLLAGVDLSRLQFASWRNDYGGRDEVSAWQPPVVTRFGSVGRAKTPARETTVRQASLYLEDLLEITPQLKLMTGLRHERIQGRWLWLDRSGHPQARKTHRYTAWRAGVVYEAVPDLHLYASLSTAAEPGSTLLLANPQQSQLRLTTARQAEIGVKQSLWEGRGEWTVALYDIRKRNVFVPDPQRPADRIAIGQQSSRGLELTAAWRPAPQWQLQANAAWVRARYDDYQSGNPPVSYNGHRPPMTPALALNLGLGWRPAPAWQFDAWLRRLSRVYVNDANTATLPAYATLDLSAAWQASPQTEITFRVRNATNALYAHAVHYSGTQAMLAPPRSYEIGVKWRF</sequence>
<evidence type="ECO:0000256" key="4">
    <source>
        <dbReference type="ARBA" id="ARBA00022452"/>
    </source>
</evidence>
<evidence type="ECO:0000259" key="15">
    <source>
        <dbReference type="Pfam" id="PF00593"/>
    </source>
</evidence>
<evidence type="ECO:0000313" key="18">
    <source>
        <dbReference type="Proteomes" id="UP001237156"/>
    </source>
</evidence>
<evidence type="ECO:0000256" key="2">
    <source>
        <dbReference type="ARBA" id="ARBA00009810"/>
    </source>
</evidence>
<feature type="signal peptide" evidence="14">
    <location>
        <begin position="1"/>
        <end position="21"/>
    </location>
</feature>
<gene>
    <name evidence="17" type="ORF">QB898_04675</name>
</gene>
<comment type="subcellular location">
    <subcellularLocation>
        <location evidence="1 11">Cell outer membrane</location>
        <topology evidence="1 11">Multi-pass membrane protein</topology>
    </subcellularLocation>
</comment>
<evidence type="ECO:0000256" key="14">
    <source>
        <dbReference type="SAM" id="SignalP"/>
    </source>
</evidence>
<dbReference type="SUPFAM" id="SSF56935">
    <property type="entry name" value="Porins"/>
    <property type="match status" value="1"/>
</dbReference>
<dbReference type="Pfam" id="PF07715">
    <property type="entry name" value="Plug"/>
    <property type="match status" value="1"/>
</dbReference>
<evidence type="ECO:0000256" key="8">
    <source>
        <dbReference type="ARBA" id="ARBA00023136"/>
    </source>
</evidence>
<dbReference type="InterPro" id="IPR039426">
    <property type="entry name" value="TonB-dep_rcpt-like"/>
</dbReference>
<keyword evidence="18" id="KW-1185">Reference proteome</keyword>
<dbReference type="GO" id="GO:0015344">
    <property type="term" value="F:siderophore uptake transmembrane transporter activity"/>
    <property type="evidence" value="ECO:0007669"/>
    <property type="project" value="TreeGrafter"/>
</dbReference>
<feature type="short sequence motif" description="TonB C-terminal box" evidence="12">
    <location>
        <begin position="719"/>
        <end position="736"/>
    </location>
</feature>
<evidence type="ECO:0000256" key="1">
    <source>
        <dbReference type="ARBA" id="ARBA00004571"/>
    </source>
</evidence>
<dbReference type="Gene3D" id="2.170.130.10">
    <property type="entry name" value="TonB-dependent receptor, plug domain"/>
    <property type="match status" value="1"/>
</dbReference>
<dbReference type="PROSITE" id="PS52016">
    <property type="entry name" value="TONB_DEPENDENT_REC_3"/>
    <property type="match status" value="1"/>
</dbReference>
<dbReference type="PROSITE" id="PS01156">
    <property type="entry name" value="TONB_DEPENDENT_REC_2"/>
    <property type="match status" value="1"/>
</dbReference>
<evidence type="ECO:0000259" key="16">
    <source>
        <dbReference type="Pfam" id="PF07715"/>
    </source>
</evidence>
<dbReference type="InterPro" id="IPR037066">
    <property type="entry name" value="Plug_dom_sf"/>
</dbReference>
<evidence type="ECO:0000256" key="7">
    <source>
        <dbReference type="ARBA" id="ARBA00023077"/>
    </source>
</evidence>
<feature type="chain" id="PRO_5043499070" evidence="14">
    <location>
        <begin position="22"/>
        <end position="736"/>
    </location>
</feature>
<keyword evidence="3 11" id="KW-0813">Transport</keyword>
<evidence type="ECO:0000256" key="9">
    <source>
        <dbReference type="ARBA" id="ARBA00023170"/>
    </source>
</evidence>
<comment type="caution">
    <text evidence="17">The sequence shown here is derived from an EMBL/GenBank/DDBJ whole genome shotgun (WGS) entry which is preliminary data.</text>
</comment>
<comment type="similarity">
    <text evidence="2 11 13">Belongs to the TonB-dependent receptor family.</text>
</comment>
<evidence type="ECO:0000256" key="5">
    <source>
        <dbReference type="ARBA" id="ARBA00022692"/>
    </source>
</evidence>
<feature type="domain" description="TonB-dependent receptor-like beta-barrel" evidence="15">
    <location>
        <begin position="276"/>
        <end position="703"/>
    </location>
</feature>
<dbReference type="CDD" id="cd01347">
    <property type="entry name" value="ligand_gated_channel"/>
    <property type="match status" value="1"/>
</dbReference>
<dbReference type="PANTHER" id="PTHR32552">
    <property type="entry name" value="FERRICHROME IRON RECEPTOR-RELATED"/>
    <property type="match status" value="1"/>
</dbReference>
<keyword evidence="7 13" id="KW-0798">TonB box</keyword>
<dbReference type="AlphaFoldDB" id="A0AAW6RHI3"/>
<keyword evidence="10 11" id="KW-0998">Cell outer membrane</keyword>
<dbReference type="GO" id="GO:0009279">
    <property type="term" value="C:cell outer membrane"/>
    <property type="evidence" value="ECO:0007669"/>
    <property type="project" value="UniProtKB-SubCell"/>
</dbReference>
<dbReference type="InterPro" id="IPR010917">
    <property type="entry name" value="TonB_rcpt_CS"/>
</dbReference>
<evidence type="ECO:0000256" key="13">
    <source>
        <dbReference type="RuleBase" id="RU003357"/>
    </source>
</evidence>
<reference evidence="17 18" key="1">
    <citation type="submission" date="2023-04" db="EMBL/GenBank/DDBJ databases">
        <title>Ottowia paracancer sp. nov., isolated from human stomach.</title>
        <authorList>
            <person name="Song Y."/>
        </authorList>
    </citation>
    <scope>NUCLEOTIDE SEQUENCE [LARGE SCALE GENOMIC DNA]</scope>
    <source>
        <strain evidence="17 18">10c7w1</strain>
    </source>
</reference>
<dbReference type="PANTHER" id="PTHR32552:SF84">
    <property type="entry name" value="TONB-DEPENDENT RECEPTOR-RELATED"/>
    <property type="match status" value="1"/>
</dbReference>
<keyword evidence="8 11" id="KW-0472">Membrane</keyword>
<dbReference type="EMBL" id="JARVII010000006">
    <property type="protein sequence ID" value="MDG9699020.1"/>
    <property type="molecule type" value="Genomic_DNA"/>
</dbReference>
<feature type="domain" description="TonB-dependent receptor plug" evidence="16">
    <location>
        <begin position="85"/>
        <end position="186"/>
    </location>
</feature>